<reference evidence="1 2" key="1">
    <citation type="submission" date="2018-03" db="EMBL/GenBank/DDBJ databases">
        <title>Genome sequence of Lactococcus lactis strain 14B4 from almond drupe.</title>
        <authorList>
            <person name="Tran T.D."/>
            <person name="McGarvey J.A."/>
            <person name="Huynh S."/>
            <person name="Parker C.T."/>
        </authorList>
    </citation>
    <scope>NUCLEOTIDE SEQUENCE [LARGE SCALE GENOMIC DNA]</scope>
    <source>
        <strain evidence="1 2">14B4</strain>
    </source>
</reference>
<dbReference type="EMBL" id="CP028160">
    <property type="protein sequence ID" value="AWN65792.1"/>
    <property type="molecule type" value="Genomic_DNA"/>
</dbReference>
<dbReference type="AlphaFoldDB" id="A0A2Z3KDL5"/>
<organism evidence="1 2">
    <name type="scientific">Lactococcus lactis subsp. lactis</name>
    <name type="common">Streptococcus lactis</name>
    <dbReference type="NCBI Taxonomy" id="1360"/>
    <lineage>
        <taxon>Bacteria</taxon>
        <taxon>Bacillati</taxon>
        <taxon>Bacillota</taxon>
        <taxon>Bacilli</taxon>
        <taxon>Lactobacillales</taxon>
        <taxon>Streptococcaceae</taxon>
        <taxon>Lactococcus</taxon>
    </lineage>
</organism>
<name>A0A2Z3KDL5_LACLL</name>
<protein>
    <submittedName>
        <fullName evidence="1">Uncharacterized protein</fullName>
    </submittedName>
</protein>
<sequence length="234" mass="26798">MNDLIEFLTQFHKNAPPFISENEDGSYSLVGSSDLTTGTAFDYGELGKCKLTAKNHSKTLLALMNYIILLDGLSEAEELSFGDEEVIEFLKIEFRDVMGQYFEKEISYAHDVALKFLKDNPQLVNEALYNITKDKEQIKQVDYQSILDGLEGSQFEDPYISIAYEVAKEFKLRPFDVIENWTTSELIVTFAKIANDRSLDAFLSWKYSQKDAPKRKAPKKQAFYFEEIGDEEDG</sequence>
<dbReference type="GeneID" id="89633378"/>
<accession>A0A2Z3KDL5</accession>
<proteinExistence type="predicted"/>
<gene>
    <name evidence="1" type="ORF">LL14B4_06215</name>
</gene>
<dbReference type="RefSeq" id="WP_109990919.1">
    <property type="nucleotide sequence ID" value="NZ_CP028160.1"/>
</dbReference>
<dbReference type="Proteomes" id="UP000245919">
    <property type="component" value="Chromosome"/>
</dbReference>
<evidence type="ECO:0000313" key="2">
    <source>
        <dbReference type="Proteomes" id="UP000245919"/>
    </source>
</evidence>
<evidence type="ECO:0000313" key="1">
    <source>
        <dbReference type="EMBL" id="AWN65792.1"/>
    </source>
</evidence>